<feature type="compositionally biased region" description="Polar residues" evidence="1">
    <location>
        <begin position="725"/>
        <end position="734"/>
    </location>
</feature>
<feature type="compositionally biased region" description="Basic and acidic residues" evidence="1">
    <location>
        <begin position="735"/>
        <end position="750"/>
    </location>
</feature>
<evidence type="ECO:0000256" key="1">
    <source>
        <dbReference type="SAM" id="MobiDB-lite"/>
    </source>
</evidence>
<feature type="compositionally biased region" description="Basic and acidic residues" evidence="1">
    <location>
        <begin position="690"/>
        <end position="699"/>
    </location>
</feature>
<protein>
    <submittedName>
        <fullName evidence="2">Uncharacterized protein</fullName>
    </submittedName>
</protein>
<feature type="region of interest" description="Disordered" evidence="1">
    <location>
        <begin position="668"/>
        <end position="786"/>
    </location>
</feature>
<feature type="compositionally biased region" description="Basic and acidic residues" evidence="1">
    <location>
        <begin position="32"/>
        <end position="46"/>
    </location>
</feature>
<feature type="compositionally biased region" description="Gly residues" evidence="1">
    <location>
        <begin position="259"/>
        <end position="280"/>
    </location>
</feature>
<feature type="compositionally biased region" description="Basic and acidic residues" evidence="1">
    <location>
        <begin position="773"/>
        <end position="786"/>
    </location>
</feature>
<gene>
    <name evidence="2" type="ORF">RRG08_003455</name>
</gene>
<dbReference type="AlphaFoldDB" id="A0AAE1DW78"/>
<dbReference type="EMBL" id="JAWDGP010002226">
    <property type="protein sequence ID" value="KAK3784650.1"/>
    <property type="molecule type" value="Genomic_DNA"/>
</dbReference>
<feature type="compositionally biased region" description="Basic residues" evidence="1">
    <location>
        <begin position="148"/>
        <end position="165"/>
    </location>
</feature>
<organism evidence="2 3">
    <name type="scientific">Elysia crispata</name>
    <name type="common">lettuce slug</name>
    <dbReference type="NCBI Taxonomy" id="231223"/>
    <lineage>
        <taxon>Eukaryota</taxon>
        <taxon>Metazoa</taxon>
        <taxon>Spiralia</taxon>
        <taxon>Lophotrochozoa</taxon>
        <taxon>Mollusca</taxon>
        <taxon>Gastropoda</taxon>
        <taxon>Heterobranchia</taxon>
        <taxon>Euthyneura</taxon>
        <taxon>Panpulmonata</taxon>
        <taxon>Sacoglossa</taxon>
        <taxon>Placobranchoidea</taxon>
        <taxon>Plakobranchidae</taxon>
        <taxon>Elysia</taxon>
    </lineage>
</organism>
<comment type="caution">
    <text evidence="2">The sequence shown here is derived from an EMBL/GenBank/DDBJ whole genome shotgun (WGS) entry which is preliminary data.</text>
</comment>
<keyword evidence="3" id="KW-1185">Reference proteome</keyword>
<dbReference type="Proteomes" id="UP001283361">
    <property type="component" value="Unassembled WGS sequence"/>
</dbReference>
<evidence type="ECO:0000313" key="3">
    <source>
        <dbReference type="Proteomes" id="UP001283361"/>
    </source>
</evidence>
<accession>A0AAE1DW78</accession>
<proteinExistence type="predicted"/>
<feature type="region of interest" description="Disordered" evidence="1">
    <location>
        <begin position="1"/>
        <end position="66"/>
    </location>
</feature>
<feature type="region of interest" description="Disordered" evidence="1">
    <location>
        <begin position="137"/>
        <end position="171"/>
    </location>
</feature>
<name>A0AAE1DW78_9GAST</name>
<feature type="region of interest" description="Disordered" evidence="1">
    <location>
        <begin position="256"/>
        <end position="315"/>
    </location>
</feature>
<sequence length="786" mass="84227">MGPPAAVPKSAASTAGLLDPRLGQAGGGDGSARCESDPNTWKKDKSTSSFKRQLAAARNSRNDETIRRKMAQLKEQQRNMVGGRYPGGARTPIQRDMEAEAKSRVETELGRPVSSNDWPFVYFVVSVDQQPQQVVDGEGGDGTARGMHTARQRQRFLVSRRRKVQQAREETERIREANIDMGLRLEPIKPKAQIMDHHQQLQRMRTRPSLSKHPTTPVSSVGSRHEFHFLNSNDDLSDLETRRSIGMIISDTLHEVGLGPRGGGNGGTGGGGSTGRGGLGSKHCPVSTLELPEISAGTKRRALGTSPARNREDGGERKMVTFADSLPVIKGNGIAVPGVKPVDANIPQSASASCLTNLASKPGAPPRTGEVSAEGAQADSRAGAVSTGGSYLQPPWSAPLTLRSINSIPKSRMYTPMALPKIDIVSEIYDELIVKTIQNYLMAEGYSQEKFHQLRQTVLARLSATYPHLVKHKAWRQEVPCGNGPVTSTRDSSAIPAPGVTSAATASVHGELPIRSRVMRSETLASRHGRPSGEHGLTSSDGFYNVNHNVRPVNLCPFFYPITLSQHLPSDFWLVGGSGGYKASGFPISPSPFMSIDGRTMTITPRLSPPNFSPSGGPVQGPGPAIPRPEALAGGGGDFTMSGWTPPPAAVNHKLPSMVEEEPGLMHCPSVNAQLPAGESPSDTTGGIKYDNEKTKEAENVSADITGKPKEVPESPDVEGEKIDNTSCRGNQNIPEKDLEAEQKENEKEVIGSGEKSNAGQNDLDGTEGVAMTRDEDKEGENAFEE</sequence>
<feature type="compositionally biased region" description="Basic and acidic residues" evidence="1">
    <location>
        <begin position="707"/>
        <end position="724"/>
    </location>
</feature>
<reference evidence="2" key="1">
    <citation type="journal article" date="2023" name="G3 (Bethesda)">
        <title>A reference genome for the long-term kleptoplast-retaining sea slug Elysia crispata morphotype clarki.</title>
        <authorList>
            <person name="Eastman K.E."/>
            <person name="Pendleton A.L."/>
            <person name="Shaikh M.A."/>
            <person name="Suttiyut T."/>
            <person name="Ogas R."/>
            <person name="Tomko P."/>
            <person name="Gavelis G."/>
            <person name="Widhalm J.R."/>
            <person name="Wisecaver J.H."/>
        </authorList>
    </citation>
    <scope>NUCLEOTIDE SEQUENCE</scope>
    <source>
        <strain evidence="2">ECLA1</strain>
    </source>
</reference>
<evidence type="ECO:0000313" key="2">
    <source>
        <dbReference type="EMBL" id="KAK3784650.1"/>
    </source>
</evidence>